<dbReference type="OrthoDB" id="5852195at2759"/>
<evidence type="ECO:0000313" key="2">
    <source>
        <dbReference type="EMBL" id="VDK73059.1"/>
    </source>
</evidence>
<keyword evidence="1" id="KW-1133">Transmembrane helix</keyword>
<accession>A0A3P6SPC2</accession>
<keyword evidence="1" id="KW-0472">Membrane</keyword>
<organism evidence="2 3">
    <name type="scientific">Litomosoides sigmodontis</name>
    <name type="common">Filarial nematode worm</name>
    <dbReference type="NCBI Taxonomy" id="42156"/>
    <lineage>
        <taxon>Eukaryota</taxon>
        <taxon>Metazoa</taxon>
        <taxon>Ecdysozoa</taxon>
        <taxon>Nematoda</taxon>
        <taxon>Chromadorea</taxon>
        <taxon>Rhabditida</taxon>
        <taxon>Spirurina</taxon>
        <taxon>Spiruromorpha</taxon>
        <taxon>Filarioidea</taxon>
        <taxon>Onchocercidae</taxon>
        <taxon>Litomosoides</taxon>
    </lineage>
</organism>
<protein>
    <submittedName>
        <fullName evidence="2">Uncharacterized protein</fullName>
    </submittedName>
</protein>
<gene>
    <name evidence="2" type="ORF">NLS_LOCUS1984</name>
</gene>
<evidence type="ECO:0000256" key="1">
    <source>
        <dbReference type="SAM" id="Phobius"/>
    </source>
</evidence>
<dbReference type="EMBL" id="UYRX01000082">
    <property type="protein sequence ID" value="VDK73059.1"/>
    <property type="molecule type" value="Genomic_DNA"/>
</dbReference>
<keyword evidence="1" id="KW-0812">Transmembrane</keyword>
<proteinExistence type="predicted"/>
<dbReference type="Proteomes" id="UP000277928">
    <property type="component" value="Unassembled WGS sequence"/>
</dbReference>
<dbReference type="AlphaFoldDB" id="A0A3P6SPC2"/>
<keyword evidence="3" id="KW-1185">Reference proteome</keyword>
<sequence length="123" mass="13726">MYTSTVNVTPVIMDTSTITVLHKQGVFDVDGNAIYRSLLVVGLLVMIIGVWIAAKILRVRNSEMHIRHYDILSAKQLILEHSSSEGSDDELFAAARKDDSIRHLISENIPREIKGSDQTAHLN</sequence>
<feature type="transmembrane region" description="Helical" evidence="1">
    <location>
        <begin position="33"/>
        <end position="54"/>
    </location>
</feature>
<evidence type="ECO:0000313" key="3">
    <source>
        <dbReference type="Proteomes" id="UP000277928"/>
    </source>
</evidence>
<dbReference type="OMA" id="SEMHIRH"/>
<reference evidence="2 3" key="1">
    <citation type="submission" date="2018-08" db="EMBL/GenBank/DDBJ databases">
        <authorList>
            <person name="Laetsch R D."/>
            <person name="Stevens L."/>
            <person name="Kumar S."/>
            <person name="Blaxter L. M."/>
        </authorList>
    </citation>
    <scope>NUCLEOTIDE SEQUENCE [LARGE SCALE GENOMIC DNA]</scope>
</reference>
<name>A0A3P6SPC2_LITSI</name>